<evidence type="ECO:0000259" key="14">
    <source>
        <dbReference type="PROSITE" id="PS50851"/>
    </source>
</evidence>
<feature type="domain" description="HPt" evidence="15">
    <location>
        <begin position="670"/>
        <end position="774"/>
    </location>
</feature>
<dbReference type="InterPro" id="IPR036641">
    <property type="entry name" value="HPT_dom_sf"/>
</dbReference>
<dbReference type="Gene3D" id="3.40.50.2300">
    <property type="match status" value="1"/>
</dbReference>
<comment type="caution">
    <text evidence="16">The sequence shown here is derived from an EMBL/GenBank/DDBJ whole genome shotgun (WGS) entry which is preliminary data.</text>
</comment>
<evidence type="ECO:0000256" key="5">
    <source>
        <dbReference type="ARBA" id="ARBA00022679"/>
    </source>
</evidence>
<dbReference type="Pfam" id="PF00072">
    <property type="entry name" value="Response_reg"/>
    <property type="match status" value="1"/>
</dbReference>
<evidence type="ECO:0000256" key="3">
    <source>
        <dbReference type="ARBA" id="ARBA00021495"/>
    </source>
</evidence>
<accession>A0A4Z0W6A7</accession>
<dbReference type="InterPro" id="IPR002545">
    <property type="entry name" value="CheW-lke_dom"/>
</dbReference>
<feature type="modified residue" description="Phosphohistidine" evidence="9">
    <location>
        <position position="1396"/>
    </location>
</feature>
<dbReference type="InterPro" id="IPR005467">
    <property type="entry name" value="His_kinase_dom"/>
</dbReference>
<evidence type="ECO:0000256" key="9">
    <source>
        <dbReference type="PROSITE-ProRule" id="PRU00110"/>
    </source>
</evidence>
<keyword evidence="4 10" id="KW-0597">Phosphoprotein</keyword>
<dbReference type="EMBL" id="SRMF01000014">
    <property type="protein sequence ID" value="TGG90321.1"/>
    <property type="molecule type" value="Genomic_DNA"/>
</dbReference>
<dbReference type="RefSeq" id="WP_135484879.1">
    <property type="nucleotide sequence ID" value="NZ_SRMF01000014.1"/>
</dbReference>
<dbReference type="Proteomes" id="UP000297475">
    <property type="component" value="Unassembled WGS sequence"/>
</dbReference>
<feature type="domain" description="HPt" evidence="15">
    <location>
        <begin position="827"/>
        <end position="930"/>
    </location>
</feature>
<dbReference type="GO" id="GO:0006935">
    <property type="term" value="P:chemotaxis"/>
    <property type="evidence" value="ECO:0007669"/>
    <property type="project" value="InterPro"/>
</dbReference>
<protein>
    <recommendedName>
        <fullName evidence="3">Chemotaxis protein CheA</fullName>
        <ecNumber evidence="2">2.7.13.3</ecNumber>
    </recommendedName>
</protein>
<evidence type="ECO:0000259" key="13">
    <source>
        <dbReference type="PROSITE" id="PS50110"/>
    </source>
</evidence>
<dbReference type="PROSITE" id="PS50851">
    <property type="entry name" value="CHEW"/>
    <property type="match status" value="1"/>
</dbReference>
<dbReference type="SMART" id="SM00448">
    <property type="entry name" value="REC"/>
    <property type="match status" value="1"/>
</dbReference>
<dbReference type="InterPro" id="IPR051315">
    <property type="entry name" value="Bact_Chemotaxis_CheA"/>
</dbReference>
<dbReference type="Pfam" id="PF26379">
    <property type="entry name" value="FimL_2nd"/>
    <property type="match status" value="1"/>
</dbReference>
<feature type="modified residue" description="Phosphohistidine" evidence="9">
    <location>
        <position position="717"/>
    </location>
</feature>
<feature type="domain" description="HPt" evidence="15">
    <location>
        <begin position="1349"/>
        <end position="1453"/>
    </location>
</feature>
<feature type="compositionally biased region" description="Acidic residues" evidence="11">
    <location>
        <begin position="664"/>
        <end position="673"/>
    </location>
</feature>
<keyword evidence="6 16" id="KW-0418">Kinase</keyword>
<dbReference type="SMART" id="SM00073">
    <property type="entry name" value="HPT"/>
    <property type="match status" value="4"/>
</dbReference>
<feature type="domain" description="CheW-like" evidence="14">
    <location>
        <begin position="1834"/>
        <end position="1975"/>
    </location>
</feature>
<evidence type="ECO:0000313" key="17">
    <source>
        <dbReference type="Proteomes" id="UP000297475"/>
    </source>
</evidence>
<evidence type="ECO:0000259" key="12">
    <source>
        <dbReference type="PROSITE" id="PS50109"/>
    </source>
</evidence>
<dbReference type="OrthoDB" id="9803176at2"/>
<evidence type="ECO:0000256" key="8">
    <source>
        <dbReference type="ARBA" id="ARBA00035100"/>
    </source>
</evidence>
<dbReference type="Gene3D" id="2.30.30.40">
    <property type="entry name" value="SH3 Domains"/>
    <property type="match status" value="1"/>
</dbReference>
<feature type="compositionally biased region" description="Low complexity" evidence="11">
    <location>
        <begin position="645"/>
        <end position="660"/>
    </location>
</feature>
<evidence type="ECO:0000256" key="2">
    <source>
        <dbReference type="ARBA" id="ARBA00012438"/>
    </source>
</evidence>
<evidence type="ECO:0000256" key="1">
    <source>
        <dbReference type="ARBA" id="ARBA00000085"/>
    </source>
</evidence>
<dbReference type="InterPro" id="IPR008207">
    <property type="entry name" value="Sig_transdc_His_kin_Hpt_dom"/>
</dbReference>
<dbReference type="InterPro" id="IPR058661">
    <property type="entry name" value="FimL_2nd"/>
</dbReference>
<sequence length="2128" mass="233625">MGERQEYTALEWVNTELAETLTQAQRTLAAYEEEPGDITRLQFCLTYLHQVRGTLEMVEVHGAALLAREMEALAAHLLHQADTETISNDALSLLLQGILQLPAYLERLQLGSPDHPAIMSPLINELRAARGLGPVEESRLFAPDLTGEASALARPLDPGQLTPDTRERLRKLRQLFQYALLGYLRDDDSAANLDYLRKAAQRLSEQLGDTGAGLLWHISTVLIAAKRDAALPDDADIRQVLSKLERQLGHLIQATDEGRSPTIDTQLLHQMLYFIARAHPATREIADLQSRFSLEALPAEQDVRVATGREAMQRPDRHTVSHVTRALIEELTEVKEQLDIFVREQAANPQRLSELVQPLRQISDTMSMLQLGPAREVLNDQITTLETLSRQAEVDPQVVMDVAGGLLYVESTLRGLDDGEPADAPAGDGEVLAARRALTAEIRNAIESCKEAIVNYIGAQWNADRLAEVPAWLQQIQANLDIFPLPEPARVIAGVRHYVERELIGNRDSQPDWPQMDRLADALMGVDYYLERLPRDPARQPDPSILERARASLEALGYPDPAPTASDLPESDAAVKASLDDYFDHIGQLSEEDIEAAWDAADLTEAEPAEAEEDHVTALSADTGSALSADTGSALSADTKSALSAETAAPPDTAETTEALAEPKEDDAEEEPLDDDIRAVFLEEAEEVLVELDHWYPQYSADPENRNALQTVRRSFHTLKGSGRMVQAQVISELAWAVENMLNRLLDGAIDHSAALLTLLDDVIALLPELVEDFAHNRPSDQMRVDELSERAHHLARGGPPPDPTTALADDEAAESASATESEASEATDEDGQLYSIFQQEIRHHLSAITGFLTRHRHSAEPSVDDALQRALHTIKGSAHMAGITPMADLVAPVEELVRVLQSMRQPVDESVRSLLGQTVALVEGQLQALDRQQPPEPAPDGHFDAVKDIQARLADLSSAHQTEPAGSLVAIFLNEAINTVLDAENTLTEWQQGDMESSRVQHLRRDLITLADAARAIELLPLSSLTNQLILLYEHLEQTPPTGADDPVFEVLFRAHESIIDMMDRLAAGQSVQEQQALENELAALASAPLAGPDQLPVDDGASALSTLRDRQTAEATATDGTDPPGDEDTPPWDAVTGKEPDQPLSASTPPAPSATPATPVDDSRPPWEAETAADCTPAGTEPLPDESAPTVPVGGGDPELVDIFLEEAGELLETIAEALEKWLAEPDDRSPVVTLQRDLHTLKGGARMAEIAPIADLAHELEFIYEGLSTDQLAADPALLAEVQQAQDELAEMIQQISLHQSCPPAQHRIARLRALRRGEQLPEAGPETTALDTATQGSAFFSPVELENLDPDILEVFVDEAAELVHELDESIAQWRERPSNELAADEMKRVLHTLKGGARLARLPSLGTLSHELETFVIRAQQDRVPLNQDFFRQVLQQHDLIAQAVEELQALLGGTPPTGTSEDSSSNVIPFQRPEPGREADTTDTQTSTDDGNAAPQRRVQPQETVKVNATLLENLVNLAGESSISRARLEEQISDLGFTLNDLDTTIDRLREKVRQLDIETEAQVLFRQERAEETDYQDFDPLEMDRYSQIQQLSRSLMETSSDLVDLRATLANKSRDAETVLLQQSRIHSDLQEGLMQTRMVPFARLVPRLRRIVRQVCNELDKQARFEIENAEGEMDRSVLERMVSPLEHMLRNAVDHGLEDAAGRAAAGKPAEGLIRLNLQREGGDIVLRLSDDGQGINVDDVRAKALERGLIDADSEMDDHEVLQFILTSGFSTASEVTQISGRGVGMDVVHNEVKALGGTMDIATTEGAGTVFTVRLPFTVSVNRALMVGVGEDIYAIPLNTIDGVARVQPDQLSHYLHDDHARFAYGSAQYRVRSLAEVMGADHQLHVDELTHPQPLILVKAMDRKEPLAMHVDRLMGSREVVVKTLGPQFASVPSVSGATILGDGSVVVILDLPALLRSHVTSQSLEHAAPAALESDESDADTPVQPQRAIERTLNVMVVDDSVTVRKVTSRLLERHGMQVLTAKDGVDAMTQLQDHEPDIILLDIEMPRMDGFEVANRVRHTERLSRIPIIMITSRSGQKHKDRAHEIGVNEYMGKPFQEGPLLDAIRRLTREP</sequence>
<dbReference type="Gene3D" id="3.30.565.10">
    <property type="entry name" value="Histidine kinase-like ATPase, C-terminal domain"/>
    <property type="match status" value="1"/>
</dbReference>
<evidence type="ECO:0000256" key="10">
    <source>
        <dbReference type="PROSITE-ProRule" id="PRU00169"/>
    </source>
</evidence>
<dbReference type="Pfam" id="PF01584">
    <property type="entry name" value="CheW"/>
    <property type="match status" value="1"/>
</dbReference>
<feature type="domain" description="Histidine kinase" evidence="12">
    <location>
        <begin position="1629"/>
        <end position="1832"/>
    </location>
</feature>
<dbReference type="InterPro" id="IPR004105">
    <property type="entry name" value="CheA-like_dim"/>
</dbReference>
<feature type="modified residue" description="Phosphohistidine" evidence="9">
    <location>
        <position position="1242"/>
    </location>
</feature>
<dbReference type="SUPFAM" id="SSF50341">
    <property type="entry name" value="CheW-like"/>
    <property type="match status" value="1"/>
</dbReference>
<dbReference type="InterPro" id="IPR003594">
    <property type="entry name" value="HATPase_dom"/>
</dbReference>
<keyword evidence="5" id="KW-0808">Transferase</keyword>
<evidence type="ECO:0000256" key="6">
    <source>
        <dbReference type="ARBA" id="ARBA00022777"/>
    </source>
</evidence>
<dbReference type="CDD" id="cd00088">
    <property type="entry name" value="HPT"/>
    <property type="match status" value="4"/>
</dbReference>
<dbReference type="InterPro" id="IPR036890">
    <property type="entry name" value="HATPase_C_sf"/>
</dbReference>
<dbReference type="SUPFAM" id="SSF52172">
    <property type="entry name" value="CheY-like"/>
    <property type="match status" value="1"/>
</dbReference>
<dbReference type="SUPFAM" id="SSF47226">
    <property type="entry name" value="Histidine-containing phosphotransfer domain, HPT domain"/>
    <property type="match status" value="6"/>
</dbReference>
<dbReference type="Pfam" id="PF02895">
    <property type="entry name" value="H-kinase_dim"/>
    <property type="match status" value="1"/>
</dbReference>
<feature type="region of interest" description="Disordered" evidence="11">
    <location>
        <begin position="792"/>
        <end position="831"/>
    </location>
</feature>
<evidence type="ECO:0000256" key="4">
    <source>
        <dbReference type="ARBA" id="ARBA00022553"/>
    </source>
</evidence>
<feature type="compositionally biased region" description="Polar residues" evidence="11">
    <location>
        <begin position="624"/>
        <end position="644"/>
    </location>
</feature>
<dbReference type="PRINTS" id="PR00344">
    <property type="entry name" value="BCTRLSENSOR"/>
</dbReference>
<keyword evidence="7" id="KW-0902">Two-component regulatory system</keyword>
<comment type="function">
    <text evidence="8">Involved in the transmission of sensory signals from the chemoreceptors to the flagellar motors. CheA is autophosphorylated; it can transfer its phosphate group to either CheB or CheY.</text>
</comment>
<feature type="compositionally biased region" description="Polar residues" evidence="11">
    <location>
        <begin position="1462"/>
        <end position="1474"/>
    </location>
</feature>
<name>A0A4Z0W6A7_9GAMM</name>
<keyword evidence="17" id="KW-1185">Reference proteome</keyword>
<organism evidence="16 17">
    <name type="scientific">Natronospirillum operosum</name>
    <dbReference type="NCBI Taxonomy" id="2759953"/>
    <lineage>
        <taxon>Bacteria</taxon>
        <taxon>Pseudomonadati</taxon>
        <taxon>Pseudomonadota</taxon>
        <taxon>Gammaproteobacteria</taxon>
        <taxon>Oceanospirillales</taxon>
        <taxon>Natronospirillaceae</taxon>
        <taxon>Natronospirillum</taxon>
    </lineage>
</organism>
<feature type="modified residue" description="Phosphohistidine" evidence="9">
    <location>
        <position position="873"/>
    </location>
</feature>
<dbReference type="InterPro" id="IPR001789">
    <property type="entry name" value="Sig_transdc_resp-reg_receiver"/>
</dbReference>
<dbReference type="PROSITE" id="PS50894">
    <property type="entry name" value="HPT"/>
    <property type="match status" value="4"/>
</dbReference>
<feature type="domain" description="HPt" evidence="15">
    <location>
        <begin position="1199"/>
        <end position="1299"/>
    </location>
</feature>
<dbReference type="InterPro" id="IPR011006">
    <property type="entry name" value="CheY-like_superfamily"/>
</dbReference>
<dbReference type="Gene3D" id="1.20.120.160">
    <property type="entry name" value="HPT domain"/>
    <property type="match status" value="6"/>
</dbReference>
<dbReference type="InterPro" id="IPR036061">
    <property type="entry name" value="CheW-like_dom_sf"/>
</dbReference>
<dbReference type="CDD" id="cd17546">
    <property type="entry name" value="REC_hyHK_CKI1_RcsC-like"/>
    <property type="match status" value="1"/>
</dbReference>
<dbReference type="PROSITE" id="PS50109">
    <property type="entry name" value="HIS_KIN"/>
    <property type="match status" value="1"/>
</dbReference>
<dbReference type="EC" id="2.7.13.3" evidence="2"/>
<dbReference type="PANTHER" id="PTHR43395">
    <property type="entry name" value="SENSOR HISTIDINE KINASE CHEA"/>
    <property type="match status" value="1"/>
</dbReference>
<feature type="region of interest" description="Disordered" evidence="11">
    <location>
        <begin position="624"/>
        <end position="673"/>
    </location>
</feature>
<dbReference type="SUPFAM" id="SSF55874">
    <property type="entry name" value="ATPase domain of HSP90 chaperone/DNA topoisomerase II/histidine kinase"/>
    <property type="match status" value="1"/>
</dbReference>
<feature type="domain" description="Response regulatory" evidence="13">
    <location>
        <begin position="2009"/>
        <end position="2125"/>
    </location>
</feature>
<dbReference type="Pfam" id="PF01627">
    <property type="entry name" value="Hpt"/>
    <property type="match status" value="4"/>
</dbReference>
<feature type="region of interest" description="Disordered" evidence="11">
    <location>
        <begin position="1111"/>
        <end position="1195"/>
    </location>
</feature>
<feature type="modified residue" description="4-aspartylphosphate" evidence="10">
    <location>
        <position position="2058"/>
    </location>
</feature>
<dbReference type="PROSITE" id="PS50110">
    <property type="entry name" value="RESPONSE_REGULATORY"/>
    <property type="match status" value="1"/>
</dbReference>
<dbReference type="Pfam" id="PF02518">
    <property type="entry name" value="HATPase_c"/>
    <property type="match status" value="1"/>
</dbReference>
<reference evidence="16 17" key="1">
    <citation type="submission" date="2019-04" db="EMBL/GenBank/DDBJ databases">
        <title>Natronospirillum operosus gen. nov., sp. nov., a haloalkaliphilic satellite isolated from decaying biomass of laboratory culture of cyanobacterium Geitlerinema sp. and proposal of Natronospirillaceae fam. nov. and Saccharospirillaceae fam. nov.</title>
        <authorList>
            <person name="Kevbrin V."/>
            <person name="Boltyanskaya Y."/>
            <person name="Koziaeva V."/>
            <person name="Grouzdev D.S."/>
            <person name="Park M."/>
            <person name="Cho J."/>
        </authorList>
    </citation>
    <scope>NUCLEOTIDE SEQUENCE [LARGE SCALE GENOMIC DNA]</scope>
    <source>
        <strain evidence="16 17">G-116</strain>
    </source>
</reference>
<dbReference type="InterPro" id="IPR004358">
    <property type="entry name" value="Sig_transdc_His_kin-like_C"/>
</dbReference>
<feature type="region of interest" description="Disordered" evidence="11">
    <location>
        <begin position="1457"/>
        <end position="1506"/>
    </location>
</feature>
<dbReference type="PANTHER" id="PTHR43395:SF8">
    <property type="entry name" value="HISTIDINE KINASE"/>
    <property type="match status" value="1"/>
</dbReference>
<evidence type="ECO:0000259" key="15">
    <source>
        <dbReference type="PROSITE" id="PS50894"/>
    </source>
</evidence>
<dbReference type="SMART" id="SM00387">
    <property type="entry name" value="HATPase_c"/>
    <property type="match status" value="1"/>
</dbReference>
<dbReference type="SMART" id="SM00260">
    <property type="entry name" value="CheW"/>
    <property type="match status" value="1"/>
</dbReference>
<evidence type="ECO:0000256" key="11">
    <source>
        <dbReference type="SAM" id="MobiDB-lite"/>
    </source>
</evidence>
<dbReference type="SMART" id="SM01231">
    <property type="entry name" value="H-kinase_dim"/>
    <property type="match status" value="1"/>
</dbReference>
<proteinExistence type="predicted"/>
<gene>
    <name evidence="16" type="ORF">E4656_18840</name>
</gene>
<dbReference type="GO" id="GO:0000155">
    <property type="term" value="F:phosphorelay sensor kinase activity"/>
    <property type="evidence" value="ECO:0007669"/>
    <property type="project" value="InterPro"/>
</dbReference>
<evidence type="ECO:0000256" key="7">
    <source>
        <dbReference type="ARBA" id="ARBA00023012"/>
    </source>
</evidence>
<dbReference type="FunFam" id="3.30.565.10:FF:000016">
    <property type="entry name" value="Chemotaxis protein CheA, putative"/>
    <property type="match status" value="1"/>
</dbReference>
<comment type="catalytic activity">
    <reaction evidence="1">
        <text>ATP + protein L-histidine = ADP + protein N-phospho-L-histidine.</text>
        <dbReference type="EC" id="2.7.13.3"/>
    </reaction>
</comment>
<dbReference type="GO" id="GO:0005737">
    <property type="term" value="C:cytoplasm"/>
    <property type="evidence" value="ECO:0007669"/>
    <property type="project" value="InterPro"/>
</dbReference>
<evidence type="ECO:0000313" key="16">
    <source>
        <dbReference type="EMBL" id="TGG90321.1"/>
    </source>
</evidence>